<comment type="caution">
    <text evidence="1">The sequence shown here is derived from an EMBL/GenBank/DDBJ whole genome shotgun (WGS) entry which is preliminary data.</text>
</comment>
<dbReference type="EMBL" id="LAZR01050882">
    <property type="protein sequence ID" value="KKK86358.1"/>
    <property type="molecule type" value="Genomic_DNA"/>
</dbReference>
<dbReference type="AlphaFoldDB" id="A0A0F8YY85"/>
<dbReference type="SUPFAM" id="SSF52058">
    <property type="entry name" value="L domain-like"/>
    <property type="match status" value="1"/>
</dbReference>
<dbReference type="PROSITE" id="PS51450">
    <property type="entry name" value="LRR"/>
    <property type="match status" value="1"/>
</dbReference>
<reference evidence="1" key="1">
    <citation type="journal article" date="2015" name="Nature">
        <title>Complex archaea that bridge the gap between prokaryotes and eukaryotes.</title>
        <authorList>
            <person name="Spang A."/>
            <person name="Saw J.H."/>
            <person name="Jorgensen S.L."/>
            <person name="Zaremba-Niedzwiedzka K."/>
            <person name="Martijn J."/>
            <person name="Lind A.E."/>
            <person name="van Eijk R."/>
            <person name="Schleper C."/>
            <person name="Guy L."/>
            <person name="Ettema T.J."/>
        </authorList>
    </citation>
    <scope>NUCLEOTIDE SEQUENCE</scope>
</reference>
<organism evidence="1">
    <name type="scientific">marine sediment metagenome</name>
    <dbReference type="NCBI Taxonomy" id="412755"/>
    <lineage>
        <taxon>unclassified sequences</taxon>
        <taxon>metagenomes</taxon>
        <taxon>ecological metagenomes</taxon>
    </lineage>
</organism>
<name>A0A0F8YY85_9ZZZZ</name>
<evidence type="ECO:0008006" key="2">
    <source>
        <dbReference type="Google" id="ProtNLM"/>
    </source>
</evidence>
<dbReference type="Gene3D" id="3.80.10.10">
    <property type="entry name" value="Ribonuclease Inhibitor"/>
    <property type="match status" value="1"/>
</dbReference>
<proteinExistence type="predicted"/>
<feature type="non-terminal residue" evidence="1">
    <location>
        <position position="55"/>
    </location>
</feature>
<protein>
    <recommendedName>
        <fullName evidence="2">Leucine-rich repeat domain-containing protein</fullName>
    </recommendedName>
</protein>
<sequence>MYFFNYKGEEIKITHEILNLSNKNISDLSEVSGLESLSNLETLILSNNNIKKIIN</sequence>
<dbReference type="InterPro" id="IPR032675">
    <property type="entry name" value="LRR_dom_sf"/>
</dbReference>
<evidence type="ECO:0000313" key="1">
    <source>
        <dbReference type="EMBL" id="KKK86358.1"/>
    </source>
</evidence>
<dbReference type="InterPro" id="IPR001611">
    <property type="entry name" value="Leu-rich_rpt"/>
</dbReference>
<accession>A0A0F8YY85</accession>
<gene>
    <name evidence="1" type="ORF">LCGC14_2764020</name>
</gene>